<proteinExistence type="inferred from homology"/>
<dbReference type="OrthoDB" id="9055647at2"/>
<reference evidence="9 10" key="1">
    <citation type="journal article" date="2017" name="Antonie Van Leeuwenhoek">
        <title>Rhizobium rhizosphaerae sp. nov., a novel species isolated from rice rhizosphere.</title>
        <authorList>
            <person name="Zhao J.J."/>
            <person name="Zhang J."/>
            <person name="Zhang R.J."/>
            <person name="Zhang C.W."/>
            <person name="Yin H.Q."/>
            <person name="Zhang X.X."/>
        </authorList>
    </citation>
    <scope>NUCLEOTIDE SEQUENCE [LARGE SCALE GENOMIC DNA]</scope>
    <source>
        <strain evidence="9 10">BSs20135</strain>
    </source>
</reference>
<dbReference type="PANTHER" id="PTHR30472">
    <property type="entry name" value="FERRIC ENTEROBACTIN TRANSPORT SYSTEM PERMEASE PROTEIN"/>
    <property type="match status" value="1"/>
</dbReference>
<dbReference type="SUPFAM" id="SSF81345">
    <property type="entry name" value="ABC transporter involved in vitamin B12 uptake, BtuC"/>
    <property type="match status" value="1"/>
</dbReference>
<evidence type="ECO:0000256" key="2">
    <source>
        <dbReference type="ARBA" id="ARBA00007935"/>
    </source>
</evidence>
<evidence type="ECO:0000256" key="6">
    <source>
        <dbReference type="ARBA" id="ARBA00022989"/>
    </source>
</evidence>
<feature type="transmembrane region" description="Helical" evidence="8">
    <location>
        <begin position="219"/>
        <end position="239"/>
    </location>
</feature>
<feature type="transmembrane region" description="Helical" evidence="8">
    <location>
        <begin position="337"/>
        <end position="354"/>
    </location>
</feature>
<dbReference type="eggNOG" id="COG0609">
    <property type="taxonomic scope" value="Bacteria"/>
</dbReference>
<keyword evidence="5 8" id="KW-0812">Transmembrane</keyword>
<dbReference type="GO" id="GO:0005886">
    <property type="term" value="C:plasma membrane"/>
    <property type="evidence" value="ECO:0007669"/>
    <property type="project" value="UniProtKB-SubCell"/>
</dbReference>
<keyword evidence="7 8" id="KW-0472">Membrane</keyword>
<dbReference type="PANTHER" id="PTHR30472:SF25">
    <property type="entry name" value="ABC TRANSPORTER PERMEASE PROTEIN MJ0876-RELATED"/>
    <property type="match status" value="1"/>
</dbReference>
<sequence>MSADSLSVTLHATLTQRHKKYGRGIWLAAGLGVFLILVGLQAGSFAQSSFDMLQMLIKKITSQDLTQQQDIHWYIFSELRAPRMVMAICVGALLAMSGCAMQGLVRNPLADPGLIGISAGAAAAAATTLALVNHFPELEKAGQYLVAGSAFVGALLAVWIVLLVAKTPMGTAISSLILAGVAVNALAGTHIGAISYMANDDALRQITYWTMGSLGGIDWHKVSFVGALSVPAIGLFLHLRKSLNMLALGENEAQCMGLAVAKHKRLTLWLVAFSVALATALCGIIGFVGLVVPHIARTLFGADHQYLMPACGVLGGVLMLVADIISRTLFPPLEIPIGIVTSAVGAPFFLYLLAKGKAEHV</sequence>
<evidence type="ECO:0000256" key="4">
    <source>
        <dbReference type="ARBA" id="ARBA00022475"/>
    </source>
</evidence>
<keyword evidence="10" id="KW-1185">Reference proteome</keyword>
<dbReference type="GO" id="GO:0022857">
    <property type="term" value="F:transmembrane transporter activity"/>
    <property type="evidence" value="ECO:0007669"/>
    <property type="project" value="InterPro"/>
</dbReference>
<dbReference type="GO" id="GO:0033214">
    <property type="term" value="P:siderophore-iron import into cell"/>
    <property type="evidence" value="ECO:0007669"/>
    <property type="project" value="TreeGrafter"/>
</dbReference>
<dbReference type="CDD" id="cd06550">
    <property type="entry name" value="TM_ABC_iron-siderophores_like"/>
    <property type="match status" value="1"/>
</dbReference>
<evidence type="ECO:0000313" key="9">
    <source>
        <dbReference type="EMBL" id="GAC22131.1"/>
    </source>
</evidence>
<comment type="subcellular location">
    <subcellularLocation>
        <location evidence="1">Cell membrane</location>
        <topology evidence="1">Multi-pass membrane protein</topology>
    </subcellularLocation>
</comment>
<feature type="transmembrane region" description="Helical" evidence="8">
    <location>
        <begin position="25"/>
        <end position="46"/>
    </location>
</feature>
<dbReference type="EMBL" id="BAEO01000068">
    <property type="protein sequence ID" value="GAC22131.1"/>
    <property type="molecule type" value="Genomic_DNA"/>
</dbReference>
<keyword evidence="3" id="KW-0813">Transport</keyword>
<dbReference type="Gene3D" id="1.10.3470.10">
    <property type="entry name" value="ABC transporter involved in vitamin B12 uptake, BtuC"/>
    <property type="match status" value="1"/>
</dbReference>
<feature type="transmembrane region" description="Helical" evidence="8">
    <location>
        <begin position="112"/>
        <end position="132"/>
    </location>
</feature>
<keyword evidence="4" id="KW-1003">Cell membrane</keyword>
<evidence type="ECO:0000256" key="1">
    <source>
        <dbReference type="ARBA" id="ARBA00004651"/>
    </source>
</evidence>
<evidence type="ECO:0000256" key="8">
    <source>
        <dbReference type="SAM" id="Phobius"/>
    </source>
</evidence>
<feature type="transmembrane region" description="Helical" evidence="8">
    <location>
        <begin position="84"/>
        <end position="105"/>
    </location>
</feature>
<protein>
    <submittedName>
        <fullName evidence="9">Vitamin B12 import system permease protein BtuC</fullName>
    </submittedName>
</protein>
<feature type="transmembrane region" description="Helical" evidence="8">
    <location>
        <begin position="304"/>
        <end position="325"/>
    </location>
</feature>
<feature type="transmembrane region" description="Helical" evidence="8">
    <location>
        <begin position="266"/>
        <end position="292"/>
    </location>
</feature>
<dbReference type="Proteomes" id="UP000006327">
    <property type="component" value="Unassembled WGS sequence"/>
</dbReference>
<comment type="similarity">
    <text evidence="2">Belongs to the binding-protein-dependent transport system permease family. FecCD subfamily.</text>
</comment>
<accession>K6YDS8</accession>
<dbReference type="AlphaFoldDB" id="K6YDS8"/>
<dbReference type="InterPro" id="IPR037294">
    <property type="entry name" value="ABC_BtuC-like"/>
</dbReference>
<keyword evidence="6 8" id="KW-1133">Transmembrane helix</keyword>
<dbReference type="STRING" id="493475.GARC_5196"/>
<organism evidence="9 10">
    <name type="scientific">Paraglaciecola arctica BSs20135</name>
    <dbReference type="NCBI Taxonomy" id="493475"/>
    <lineage>
        <taxon>Bacteria</taxon>
        <taxon>Pseudomonadati</taxon>
        <taxon>Pseudomonadota</taxon>
        <taxon>Gammaproteobacteria</taxon>
        <taxon>Alteromonadales</taxon>
        <taxon>Alteromonadaceae</taxon>
        <taxon>Paraglaciecola</taxon>
    </lineage>
</organism>
<evidence type="ECO:0000256" key="5">
    <source>
        <dbReference type="ARBA" id="ARBA00022692"/>
    </source>
</evidence>
<dbReference type="InterPro" id="IPR000522">
    <property type="entry name" value="ABC_transptr_permease_BtuC"/>
</dbReference>
<evidence type="ECO:0000313" key="10">
    <source>
        <dbReference type="Proteomes" id="UP000006327"/>
    </source>
</evidence>
<gene>
    <name evidence="9" type="primary">btuC</name>
    <name evidence="9" type="ORF">GARC_5196</name>
</gene>
<name>K6YDS8_9ALTE</name>
<comment type="caution">
    <text evidence="9">The sequence shown here is derived from an EMBL/GenBank/DDBJ whole genome shotgun (WGS) entry which is preliminary data.</text>
</comment>
<feature type="transmembrane region" description="Helical" evidence="8">
    <location>
        <begin position="144"/>
        <end position="164"/>
    </location>
</feature>
<evidence type="ECO:0000256" key="3">
    <source>
        <dbReference type="ARBA" id="ARBA00022448"/>
    </source>
</evidence>
<dbReference type="RefSeq" id="WP_007625757.1">
    <property type="nucleotide sequence ID" value="NZ_BAEO01000068.1"/>
</dbReference>
<dbReference type="FunFam" id="1.10.3470.10:FF:000001">
    <property type="entry name" value="Vitamin B12 ABC transporter permease BtuC"/>
    <property type="match status" value="1"/>
</dbReference>
<feature type="transmembrane region" description="Helical" evidence="8">
    <location>
        <begin position="176"/>
        <end position="199"/>
    </location>
</feature>
<evidence type="ECO:0000256" key="7">
    <source>
        <dbReference type="ARBA" id="ARBA00023136"/>
    </source>
</evidence>
<dbReference type="Pfam" id="PF01032">
    <property type="entry name" value="FecCD"/>
    <property type="match status" value="1"/>
</dbReference>